<evidence type="ECO:0008006" key="5">
    <source>
        <dbReference type="Google" id="ProtNLM"/>
    </source>
</evidence>
<keyword evidence="2" id="KW-0812">Transmembrane</keyword>
<evidence type="ECO:0000256" key="1">
    <source>
        <dbReference type="SAM" id="MobiDB-lite"/>
    </source>
</evidence>
<name>A0ABP0SNQ0_9DINO</name>
<keyword evidence="2" id="KW-0472">Membrane</keyword>
<accession>A0ABP0SNQ0</accession>
<reference evidence="3 4" key="1">
    <citation type="submission" date="2024-02" db="EMBL/GenBank/DDBJ databases">
        <authorList>
            <person name="Chen Y."/>
            <person name="Shah S."/>
            <person name="Dougan E. K."/>
            <person name="Thang M."/>
            <person name="Chan C."/>
        </authorList>
    </citation>
    <scope>NUCLEOTIDE SEQUENCE [LARGE SCALE GENOMIC DNA]</scope>
</reference>
<evidence type="ECO:0000313" key="3">
    <source>
        <dbReference type="EMBL" id="CAK9114017.1"/>
    </source>
</evidence>
<gene>
    <name evidence="3" type="ORF">CCMP2556_LOCUS52743</name>
</gene>
<evidence type="ECO:0000313" key="4">
    <source>
        <dbReference type="Proteomes" id="UP001642484"/>
    </source>
</evidence>
<dbReference type="EMBL" id="CAXAMN010027939">
    <property type="protein sequence ID" value="CAK9114017.1"/>
    <property type="molecule type" value="Genomic_DNA"/>
</dbReference>
<keyword evidence="4" id="KW-1185">Reference proteome</keyword>
<feature type="transmembrane region" description="Helical" evidence="2">
    <location>
        <begin position="121"/>
        <end position="142"/>
    </location>
</feature>
<feature type="transmembrane region" description="Helical" evidence="2">
    <location>
        <begin position="94"/>
        <end position="115"/>
    </location>
</feature>
<evidence type="ECO:0000256" key="2">
    <source>
        <dbReference type="SAM" id="Phobius"/>
    </source>
</evidence>
<sequence length="329" mass="36222">MLSRLKPCSVHACWVRLGVLGHAPVAPAASRSLSCRMPASKFSQRAFSSKAWASQLGADPDAISVDRRFLAGESSQMVVLHDYRDMKFLQRLSAAALFGTLMSSSGLAYALSLGWPAEHCLAFVFQMVVVPLFANAYLRTYIARAVLDPKRSQLLITGCTWFGVPRTTEDVIFLDQMRPGHALEGGYIKFRLEGPAWDVSRWIWFRLPRGGHGSENVRPGQQVGHRPKSSRPAEPAGLRSSNEKEEQLKGESGRRFLGAGLGVTQQDSGGFAAPRAPQKRQVQEKPLRRGPRKAIQALKLQGGLPASSQEEQKLFDFFEEPAAYGIGMQ</sequence>
<comment type="caution">
    <text evidence="3">The sequence shown here is derived from an EMBL/GenBank/DDBJ whole genome shotgun (WGS) entry which is preliminary data.</text>
</comment>
<proteinExistence type="predicted"/>
<feature type="region of interest" description="Disordered" evidence="1">
    <location>
        <begin position="214"/>
        <end position="291"/>
    </location>
</feature>
<organism evidence="3 4">
    <name type="scientific">Durusdinium trenchii</name>
    <dbReference type="NCBI Taxonomy" id="1381693"/>
    <lineage>
        <taxon>Eukaryota</taxon>
        <taxon>Sar</taxon>
        <taxon>Alveolata</taxon>
        <taxon>Dinophyceae</taxon>
        <taxon>Suessiales</taxon>
        <taxon>Symbiodiniaceae</taxon>
        <taxon>Durusdinium</taxon>
    </lineage>
</organism>
<dbReference type="Proteomes" id="UP001642484">
    <property type="component" value="Unassembled WGS sequence"/>
</dbReference>
<feature type="compositionally biased region" description="Basic and acidic residues" evidence="1">
    <location>
        <begin position="241"/>
        <end position="254"/>
    </location>
</feature>
<protein>
    <recommendedName>
        <fullName evidence="5">Transmembrane protein 186</fullName>
    </recommendedName>
</protein>
<keyword evidence="2" id="KW-1133">Transmembrane helix</keyword>